<dbReference type="PANTHER" id="PTHR43782">
    <property type="entry name" value="ARGINASE"/>
    <property type="match status" value="1"/>
</dbReference>
<dbReference type="InterPro" id="IPR006035">
    <property type="entry name" value="Ureohydrolase"/>
</dbReference>
<sequence length="329" mass="33954">MSPSIASPGLQAGLSQTGGPRPVEFIVAPSSLGLRPNAAGLEPETWRAPEVLLATGLAAQVGAQVSRLAHPAYAFTPQPGTRLGNGRAIRDFSLDLAGRVADARRRHVFPIVLGGDCSVLLGCLLGNRRAGGAGLVHVDGHSDFYHPGNYDTSKRLGSVAGMDLALSTGRGEPLLTDWPDLDGPLVDDLDACQVGERESESGDLETTYGDIASTAITRITIGQLLARGPAAVAAELVGWLGARALGHAWLHVDLDVLDQAQLPAVDSPGSPGLDFDGLDALLGPLVASGRVAGINFTIYDPGLDPGLVHANRIAHSIGRCAAALPARHG</sequence>
<dbReference type="GO" id="GO:0030145">
    <property type="term" value="F:manganese ion binding"/>
    <property type="evidence" value="ECO:0007669"/>
    <property type="project" value="TreeGrafter"/>
</dbReference>
<keyword evidence="6" id="KW-1185">Reference proteome</keyword>
<dbReference type="GO" id="GO:0004053">
    <property type="term" value="F:arginase activity"/>
    <property type="evidence" value="ECO:0007669"/>
    <property type="project" value="TreeGrafter"/>
</dbReference>
<dbReference type="PROSITE" id="PS51409">
    <property type="entry name" value="ARGINASE_2"/>
    <property type="match status" value="1"/>
</dbReference>
<proteinExistence type="inferred from homology"/>
<evidence type="ECO:0000256" key="4">
    <source>
        <dbReference type="PROSITE-ProRule" id="PRU00742"/>
    </source>
</evidence>
<dbReference type="Proteomes" id="UP000494330">
    <property type="component" value="Unassembled WGS sequence"/>
</dbReference>
<organism evidence="5 6">
    <name type="scientific">Burkholderia paludis</name>
    <dbReference type="NCBI Taxonomy" id="1506587"/>
    <lineage>
        <taxon>Bacteria</taxon>
        <taxon>Pseudomonadati</taxon>
        <taxon>Pseudomonadota</taxon>
        <taxon>Betaproteobacteria</taxon>
        <taxon>Burkholderiales</taxon>
        <taxon>Burkholderiaceae</taxon>
        <taxon>Burkholderia</taxon>
        <taxon>Burkholderia cepacia complex</taxon>
    </lineage>
</organism>
<keyword evidence="3" id="KW-0464">Manganese</keyword>
<protein>
    <submittedName>
        <fullName evidence="5">Arginase</fullName>
    </submittedName>
</protein>
<evidence type="ECO:0000256" key="3">
    <source>
        <dbReference type="ARBA" id="ARBA00023211"/>
    </source>
</evidence>
<dbReference type="PANTHER" id="PTHR43782:SF3">
    <property type="entry name" value="ARGINASE"/>
    <property type="match status" value="1"/>
</dbReference>
<dbReference type="EMBL" id="CABVQD010000034">
    <property type="protein sequence ID" value="VWC32346.1"/>
    <property type="molecule type" value="Genomic_DNA"/>
</dbReference>
<dbReference type="SUPFAM" id="SSF52768">
    <property type="entry name" value="Arginase/deacetylase"/>
    <property type="match status" value="1"/>
</dbReference>
<keyword evidence="2" id="KW-0378">Hydrolase</keyword>
<dbReference type="InterPro" id="IPR023696">
    <property type="entry name" value="Ureohydrolase_dom_sf"/>
</dbReference>
<name>A0A6J5ER58_9BURK</name>
<dbReference type="AlphaFoldDB" id="A0A6J5ER58"/>
<gene>
    <name evidence="5" type="ORF">BPA30113_06364</name>
</gene>
<reference evidence="5 6" key="1">
    <citation type="submission" date="2019-09" db="EMBL/GenBank/DDBJ databases">
        <authorList>
            <person name="Depoorter E."/>
        </authorList>
    </citation>
    <scope>NUCLEOTIDE SEQUENCE [LARGE SCALE GENOMIC DNA]</scope>
    <source>
        <strain evidence="5">LMG 30113</strain>
    </source>
</reference>
<comment type="similarity">
    <text evidence="4">Belongs to the arginase family.</text>
</comment>
<dbReference type="CDD" id="cd09999">
    <property type="entry name" value="Arginase-like_1"/>
    <property type="match status" value="1"/>
</dbReference>
<evidence type="ECO:0000256" key="1">
    <source>
        <dbReference type="ARBA" id="ARBA00022723"/>
    </source>
</evidence>
<evidence type="ECO:0000256" key="2">
    <source>
        <dbReference type="ARBA" id="ARBA00022801"/>
    </source>
</evidence>
<dbReference type="Pfam" id="PF00491">
    <property type="entry name" value="Arginase"/>
    <property type="match status" value="1"/>
</dbReference>
<dbReference type="Gene3D" id="3.40.800.10">
    <property type="entry name" value="Ureohydrolase domain"/>
    <property type="match status" value="1"/>
</dbReference>
<evidence type="ECO:0000313" key="6">
    <source>
        <dbReference type="Proteomes" id="UP000494330"/>
    </source>
</evidence>
<keyword evidence="1" id="KW-0479">Metal-binding</keyword>
<dbReference type="GO" id="GO:0005737">
    <property type="term" value="C:cytoplasm"/>
    <property type="evidence" value="ECO:0007669"/>
    <property type="project" value="TreeGrafter"/>
</dbReference>
<evidence type="ECO:0000313" key="5">
    <source>
        <dbReference type="EMBL" id="VWC32346.1"/>
    </source>
</evidence>
<dbReference type="RefSeq" id="WP_081896560.1">
    <property type="nucleotide sequence ID" value="NZ_CABVQD010000034.1"/>
</dbReference>
<accession>A0A6J5ER58</accession>